<evidence type="ECO:0000313" key="14">
    <source>
        <dbReference type="Proteomes" id="UP000000689"/>
    </source>
</evidence>
<keyword evidence="4 11" id="KW-1133">Transmembrane helix</keyword>
<keyword evidence="8 11" id="KW-0012">Acyltransferase</keyword>
<dbReference type="PROSITE" id="PS50216">
    <property type="entry name" value="DHHC"/>
    <property type="match status" value="1"/>
</dbReference>
<proteinExistence type="inferred from homology"/>
<dbReference type="GO" id="GO:0019706">
    <property type="term" value="F:protein-cysteine S-palmitoyltransferase activity"/>
    <property type="evidence" value="ECO:0007669"/>
    <property type="project" value="UniProtKB-EC"/>
</dbReference>
<dbReference type="STRING" id="1071378.G0WF02"/>
<evidence type="ECO:0000256" key="6">
    <source>
        <dbReference type="ARBA" id="ARBA00023139"/>
    </source>
</evidence>
<accession>G0WF02</accession>
<dbReference type="AlphaFoldDB" id="G0WF02"/>
<feature type="domain" description="Palmitoyltransferase DHHC" evidence="12">
    <location>
        <begin position="116"/>
        <end position="235"/>
    </location>
</feature>
<dbReference type="GO" id="GO:0006612">
    <property type="term" value="P:protein targeting to membrane"/>
    <property type="evidence" value="ECO:0007669"/>
    <property type="project" value="TreeGrafter"/>
</dbReference>
<comment type="similarity">
    <text evidence="9">Belongs to the DHHC palmitoyltransferase family. PFA5 subfamily.</text>
</comment>
<keyword evidence="7" id="KW-0449">Lipoprotein</keyword>
<comment type="catalytic activity">
    <reaction evidence="10 11">
        <text>L-cysteinyl-[protein] + hexadecanoyl-CoA = S-hexadecanoyl-L-cysteinyl-[protein] + CoA</text>
        <dbReference type="Rhea" id="RHEA:36683"/>
        <dbReference type="Rhea" id="RHEA-COMP:10131"/>
        <dbReference type="Rhea" id="RHEA-COMP:11032"/>
        <dbReference type="ChEBI" id="CHEBI:29950"/>
        <dbReference type="ChEBI" id="CHEBI:57287"/>
        <dbReference type="ChEBI" id="CHEBI:57379"/>
        <dbReference type="ChEBI" id="CHEBI:74151"/>
        <dbReference type="EC" id="2.3.1.225"/>
    </reaction>
</comment>
<dbReference type="Proteomes" id="UP000000689">
    <property type="component" value="Chromosome 8"/>
</dbReference>
<name>G0WF02_NAUDC</name>
<keyword evidence="5 11" id="KW-0472">Membrane</keyword>
<dbReference type="OMA" id="YCVWIGT"/>
<evidence type="ECO:0000256" key="3">
    <source>
        <dbReference type="ARBA" id="ARBA00022692"/>
    </source>
</evidence>
<evidence type="ECO:0000256" key="7">
    <source>
        <dbReference type="ARBA" id="ARBA00023288"/>
    </source>
</evidence>
<feature type="transmembrane region" description="Helical" evidence="11">
    <location>
        <begin position="12"/>
        <end position="29"/>
    </location>
</feature>
<dbReference type="RefSeq" id="XP_003671606.1">
    <property type="nucleotide sequence ID" value="XM_003671558.1"/>
</dbReference>
<dbReference type="Pfam" id="PF01529">
    <property type="entry name" value="DHHC"/>
    <property type="match status" value="1"/>
</dbReference>
<sequence length="406" mass="47479">MQFDLYKSWFKYILPLATFAILIYGTWAYCHKFCYDQLYKRLHRHATAIVFMCIECCLSLLIFLMWLQIILLQQPLKQPTVPPYMIFNDNTNSNNRVISTKPPLYYQCDPNGYPIWCTYCQSLKLERVHHSRQLGYCIFRFDHYCAWIGTVIGRNNYRLFIQYVFYYNLLLAWIWLSISAFIRSIVTFNEGEDRILNGNIIVIIILSCIFWLMTGALFVTHIYYMINNKTSLEVLASKHASKGRGMKIKSKLELIVNKTEGASAKDENTNISSNLDTHNKYLCYFNSNDRFRYVFGMTTPDFNQCWKKDTTRANLNEFLGKNIITWFIPWGSPIRKAGENQGIQDLEGCLAEESHRYGVQKIIGAYGEKLSEKTIENFQQQITEGNYVTRFQAYGDQISTQGEQPS</sequence>
<gene>
    <name evidence="13" type="primary">NDAI0H01890</name>
    <name evidence="13" type="ordered locus">NDAI_0H01890</name>
</gene>
<evidence type="ECO:0000256" key="4">
    <source>
        <dbReference type="ARBA" id="ARBA00022989"/>
    </source>
</evidence>
<dbReference type="KEGG" id="ndi:NDAI_0H01890"/>
<dbReference type="OrthoDB" id="331948at2759"/>
<dbReference type="EMBL" id="HE580274">
    <property type="protein sequence ID" value="CCD26363.1"/>
    <property type="molecule type" value="Genomic_DNA"/>
</dbReference>
<evidence type="ECO:0000256" key="2">
    <source>
        <dbReference type="ARBA" id="ARBA00022679"/>
    </source>
</evidence>
<dbReference type="GeneID" id="11495894"/>
<organism evidence="13 14">
    <name type="scientific">Naumovozyma dairenensis (strain ATCC 10597 / BCRC 20456 / CBS 421 / NBRC 0211 / NRRL Y-12639)</name>
    <name type="common">Saccharomyces dairenensis</name>
    <dbReference type="NCBI Taxonomy" id="1071378"/>
    <lineage>
        <taxon>Eukaryota</taxon>
        <taxon>Fungi</taxon>
        <taxon>Dikarya</taxon>
        <taxon>Ascomycota</taxon>
        <taxon>Saccharomycotina</taxon>
        <taxon>Saccharomycetes</taxon>
        <taxon>Saccharomycetales</taxon>
        <taxon>Saccharomycetaceae</taxon>
        <taxon>Naumovozyma</taxon>
    </lineage>
</organism>
<evidence type="ECO:0000313" key="13">
    <source>
        <dbReference type="EMBL" id="CCD26363.1"/>
    </source>
</evidence>
<evidence type="ECO:0000256" key="11">
    <source>
        <dbReference type="RuleBase" id="RU079119"/>
    </source>
</evidence>
<evidence type="ECO:0000256" key="9">
    <source>
        <dbReference type="ARBA" id="ARBA00038298"/>
    </source>
</evidence>
<dbReference type="EC" id="2.3.1.225" evidence="11"/>
<reference evidence="13 14" key="1">
    <citation type="journal article" date="2011" name="Proc. Natl. Acad. Sci. U.S.A.">
        <title>Evolutionary erosion of yeast sex chromosomes by mating-type switching accidents.</title>
        <authorList>
            <person name="Gordon J.L."/>
            <person name="Armisen D."/>
            <person name="Proux-Wera E."/>
            <person name="Oheigeartaigh S.S."/>
            <person name="Byrne K.P."/>
            <person name="Wolfe K.H."/>
        </authorList>
    </citation>
    <scope>NUCLEOTIDE SEQUENCE [LARGE SCALE GENOMIC DNA]</scope>
    <source>
        <strain evidence="14">ATCC 10597 / BCRC 20456 / CBS 421 / NBRC 0211 / NRRL Y-12639</strain>
    </source>
</reference>
<keyword evidence="6" id="KW-0564">Palmitate</keyword>
<evidence type="ECO:0000256" key="5">
    <source>
        <dbReference type="ARBA" id="ARBA00023136"/>
    </source>
</evidence>
<protein>
    <recommendedName>
        <fullName evidence="11">Palmitoyltransferase</fullName>
        <ecNumber evidence="11">2.3.1.225</ecNumber>
    </recommendedName>
</protein>
<dbReference type="InterPro" id="IPR001594">
    <property type="entry name" value="Palmitoyltrfase_DHHC"/>
</dbReference>
<comment type="subcellular location">
    <subcellularLocation>
        <location evidence="1">Membrane</location>
        <topology evidence="1">Multi-pass membrane protein</topology>
    </subcellularLocation>
</comment>
<dbReference type="InterPro" id="IPR039859">
    <property type="entry name" value="PFA4/ZDH16/20/ERF2-like"/>
</dbReference>
<dbReference type="PANTHER" id="PTHR22883:SF23">
    <property type="entry name" value="PALMITOYLTRANSFERASE ZDHHC6"/>
    <property type="match status" value="1"/>
</dbReference>
<dbReference type="HOGENOM" id="CLU_064801_0_0_1"/>
<dbReference type="GO" id="GO:0016020">
    <property type="term" value="C:membrane"/>
    <property type="evidence" value="ECO:0007669"/>
    <property type="project" value="UniProtKB-SubCell"/>
</dbReference>
<evidence type="ECO:0000259" key="12">
    <source>
        <dbReference type="Pfam" id="PF01529"/>
    </source>
</evidence>
<evidence type="ECO:0000256" key="8">
    <source>
        <dbReference type="ARBA" id="ARBA00023315"/>
    </source>
</evidence>
<dbReference type="eggNOG" id="KOG1311">
    <property type="taxonomic scope" value="Eukaryota"/>
</dbReference>
<evidence type="ECO:0000256" key="1">
    <source>
        <dbReference type="ARBA" id="ARBA00004141"/>
    </source>
</evidence>
<dbReference type="GO" id="GO:0005783">
    <property type="term" value="C:endoplasmic reticulum"/>
    <property type="evidence" value="ECO:0007669"/>
    <property type="project" value="TreeGrafter"/>
</dbReference>
<keyword evidence="14" id="KW-1185">Reference proteome</keyword>
<comment type="domain">
    <text evidence="11">The DHHC domain is required for palmitoyltransferase activity.</text>
</comment>
<feature type="transmembrane region" description="Helical" evidence="11">
    <location>
        <begin position="49"/>
        <end position="72"/>
    </location>
</feature>
<dbReference type="PANTHER" id="PTHR22883">
    <property type="entry name" value="ZINC FINGER DHHC DOMAIN CONTAINING PROTEIN"/>
    <property type="match status" value="1"/>
</dbReference>
<dbReference type="GO" id="GO:0005794">
    <property type="term" value="C:Golgi apparatus"/>
    <property type="evidence" value="ECO:0007669"/>
    <property type="project" value="TreeGrafter"/>
</dbReference>
<keyword evidence="3 11" id="KW-0812">Transmembrane</keyword>
<evidence type="ECO:0000256" key="10">
    <source>
        <dbReference type="ARBA" id="ARBA00048048"/>
    </source>
</evidence>
<feature type="transmembrane region" description="Helical" evidence="11">
    <location>
        <begin position="164"/>
        <end position="188"/>
    </location>
</feature>
<feature type="transmembrane region" description="Helical" evidence="11">
    <location>
        <begin position="200"/>
        <end position="224"/>
    </location>
</feature>
<keyword evidence="2 11" id="KW-0808">Transferase</keyword>